<dbReference type="Proteomes" id="UP000430692">
    <property type="component" value="Unassembled WGS sequence"/>
</dbReference>
<accession>A0A6I4VSV4</accession>
<keyword evidence="1" id="KW-1133">Transmembrane helix</keyword>
<protein>
    <submittedName>
        <fullName evidence="2">Uncharacterized protein</fullName>
    </submittedName>
</protein>
<gene>
    <name evidence="2" type="ORF">GSM42_13210</name>
</gene>
<organism evidence="2 3">
    <name type="scientific">Shimazuella alba</name>
    <dbReference type="NCBI Taxonomy" id="2690964"/>
    <lineage>
        <taxon>Bacteria</taxon>
        <taxon>Bacillati</taxon>
        <taxon>Bacillota</taxon>
        <taxon>Bacilli</taxon>
        <taxon>Bacillales</taxon>
        <taxon>Thermoactinomycetaceae</taxon>
        <taxon>Shimazuella</taxon>
    </lineage>
</organism>
<sequence>MSMEMVLLSGILIVIFVYGVIITVVSLYAKASGKDAKSTIIMLVVLLIVFLLGMVYIYGNYKHRIS</sequence>
<dbReference type="AlphaFoldDB" id="A0A6I4VSV4"/>
<name>A0A6I4VSV4_9BACL</name>
<feature type="transmembrane region" description="Helical" evidence="1">
    <location>
        <begin position="40"/>
        <end position="59"/>
    </location>
</feature>
<dbReference type="RefSeq" id="WP_160802002.1">
    <property type="nucleotide sequence ID" value="NZ_WUUL01000008.1"/>
</dbReference>
<keyword evidence="1" id="KW-0812">Transmembrane</keyword>
<dbReference type="EMBL" id="WUUL01000008">
    <property type="protein sequence ID" value="MXQ54657.1"/>
    <property type="molecule type" value="Genomic_DNA"/>
</dbReference>
<reference evidence="2 3" key="1">
    <citation type="submission" date="2019-12" db="EMBL/GenBank/DDBJ databases">
        <title>Whole-genome analyses of novel actinobacteria.</title>
        <authorList>
            <person name="Sahin N."/>
            <person name="Saygin H."/>
        </authorList>
    </citation>
    <scope>NUCLEOTIDE SEQUENCE [LARGE SCALE GENOMIC DNA]</scope>
    <source>
        <strain evidence="2 3">KC615</strain>
    </source>
</reference>
<proteinExistence type="predicted"/>
<comment type="caution">
    <text evidence="2">The sequence shown here is derived from an EMBL/GenBank/DDBJ whole genome shotgun (WGS) entry which is preliminary data.</text>
</comment>
<feature type="transmembrane region" description="Helical" evidence="1">
    <location>
        <begin position="6"/>
        <end position="28"/>
    </location>
</feature>
<evidence type="ECO:0000313" key="2">
    <source>
        <dbReference type="EMBL" id="MXQ54657.1"/>
    </source>
</evidence>
<keyword evidence="3" id="KW-1185">Reference proteome</keyword>
<keyword evidence="1" id="KW-0472">Membrane</keyword>
<evidence type="ECO:0000256" key="1">
    <source>
        <dbReference type="SAM" id="Phobius"/>
    </source>
</evidence>
<evidence type="ECO:0000313" key="3">
    <source>
        <dbReference type="Proteomes" id="UP000430692"/>
    </source>
</evidence>